<dbReference type="Pfam" id="PF26639">
    <property type="entry name" value="Het-6_barrel"/>
    <property type="match status" value="1"/>
</dbReference>
<dbReference type="EMBL" id="JABCIY010000338">
    <property type="protein sequence ID" value="KAF7185369.1"/>
    <property type="molecule type" value="Genomic_DNA"/>
</dbReference>
<protein>
    <submittedName>
        <fullName evidence="2">Heterokaryon incompatibility protein 6, OR allele</fullName>
    </submittedName>
</protein>
<name>A0A8H6VEM6_9PEZI</name>
<feature type="domain" description="Heterokaryon incompatibility" evidence="1">
    <location>
        <begin position="45"/>
        <end position="213"/>
    </location>
</feature>
<dbReference type="Proteomes" id="UP000660729">
    <property type="component" value="Unassembled WGS sequence"/>
</dbReference>
<comment type="caution">
    <text evidence="2">The sequence shown here is derived from an EMBL/GenBank/DDBJ whole genome shotgun (WGS) entry which is preliminary data.</text>
</comment>
<dbReference type="PANTHER" id="PTHR24148:SF73">
    <property type="entry name" value="HET DOMAIN PROTEIN (AFU_ORTHOLOGUE AFUA_8G01020)"/>
    <property type="match status" value="1"/>
</dbReference>
<dbReference type="AlphaFoldDB" id="A0A8H6VEM6"/>
<dbReference type="InterPro" id="IPR010730">
    <property type="entry name" value="HET"/>
</dbReference>
<reference evidence="2" key="1">
    <citation type="submission" date="2020-04" db="EMBL/GenBank/DDBJ databases">
        <title>Draft genome resource of the tomato pathogen Pseudocercospora fuligena.</title>
        <authorList>
            <person name="Zaccaron A."/>
        </authorList>
    </citation>
    <scope>NUCLEOTIDE SEQUENCE</scope>
    <source>
        <strain evidence="2">PF001</strain>
    </source>
</reference>
<gene>
    <name evidence="2" type="ORF">HII31_13348</name>
</gene>
<evidence type="ECO:0000313" key="2">
    <source>
        <dbReference type="EMBL" id="KAF7185369.1"/>
    </source>
</evidence>
<proteinExistence type="predicted"/>
<accession>A0A8H6VEM6</accession>
<dbReference type="PANTHER" id="PTHR24148">
    <property type="entry name" value="ANKYRIN REPEAT DOMAIN-CONTAINING PROTEIN 39 HOMOLOG-RELATED"/>
    <property type="match status" value="1"/>
</dbReference>
<dbReference type="OrthoDB" id="3650724at2759"/>
<evidence type="ECO:0000259" key="1">
    <source>
        <dbReference type="Pfam" id="PF06985"/>
    </source>
</evidence>
<dbReference type="InterPro" id="IPR052895">
    <property type="entry name" value="HetReg/Transcr_Mod"/>
</dbReference>
<keyword evidence="3" id="KW-1185">Reference proteome</keyword>
<sequence>MSPAYCYRPLPQSGKYLRLFSLRSRDGKQVSGSLCTFALANAPNFHALSYTWTNPTRDHRVFLVNEQHPVDSKGDGDFAEILVNGSSAKVTKNLLDAFCELPQNELEYIWIDALCINQSDLLERARQVRMMSEIYARAEQVTIWLGTEDENSSIALNALERISDWQKSANPTFDHFNYWPIPDEPDALDDAECRAVALFFARSYFSRVCVIQEVAAARSLMAYCGPRVLSWDTVLRASFHIYRHRWNTRIVRRGLPEVLKGDATIHSFALQPYKVQRMRVRSLAGELTLENNLYLSWNSEASNLRDKVFGTLGLVVITIKQQLQSTAHGDHQRRRVLNLLLRELDLLVDYSKPVAEVFADTTRLSIKYPQREDDSLNVLTLVNGAYGSAVENLPSWAPNFSTLPTNALTGLATPLSGNLLYQAAGSRPFLATELSFPNPCSLIVHGILRERMVACSEFTQQSTNISGCLEWYELAAKVRATNPYMTQEPFEVLWRTLCHDHAMAVCPAPLTTRDSFLKWAHDNFQDWRCNSGSARLAQILEVLHFPPAVCETSITAREFQVALDGAMAWRRLCITTRGHLATAPRHSRPDDIVAIIDGSQVPFWIRRVNEEPLRYELIGPAYVHGIMHGEASVHVEKDPRIDIHLI</sequence>
<dbReference type="Pfam" id="PF06985">
    <property type="entry name" value="HET"/>
    <property type="match status" value="1"/>
</dbReference>
<evidence type="ECO:0000313" key="3">
    <source>
        <dbReference type="Proteomes" id="UP000660729"/>
    </source>
</evidence>
<organism evidence="2 3">
    <name type="scientific">Pseudocercospora fuligena</name>
    <dbReference type="NCBI Taxonomy" id="685502"/>
    <lineage>
        <taxon>Eukaryota</taxon>
        <taxon>Fungi</taxon>
        <taxon>Dikarya</taxon>
        <taxon>Ascomycota</taxon>
        <taxon>Pezizomycotina</taxon>
        <taxon>Dothideomycetes</taxon>
        <taxon>Dothideomycetidae</taxon>
        <taxon>Mycosphaerellales</taxon>
        <taxon>Mycosphaerellaceae</taxon>
        <taxon>Pseudocercospora</taxon>
    </lineage>
</organism>